<feature type="domain" description="26S proteasome non-ATPase regulatory subunit 3 N-terminal TPR repeats" evidence="2">
    <location>
        <begin position="29"/>
        <end position="66"/>
    </location>
</feature>
<dbReference type="GO" id="GO:0008541">
    <property type="term" value="C:proteasome regulatory particle, lid subcomplex"/>
    <property type="evidence" value="ECO:0007669"/>
    <property type="project" value="TreeGrafter"/>
</dbReference>
<evidence type="ECO:0000313" key="4">
    <source>
        <dbReference type="EMBL" id="CAF0825992.1"/>
    </source>
</evidence>
<evidence type="ECO:0000313" key="5">
    <source>
        <dbReference type="EMBL" id="CAF1041032.1"/>
    </source>
</evidence>
<dbReference type="OrthoDB" id="1713558at2759"/>
<dbReference type="PANTHER" id="PTHR10758:SF2">
    <property type="entry name" value="26S PROTEASOME NON-ATPASE REGULATORY SUBUNIT 3"/>
    <property type="match status" value="1"/>
</dbReference>
<proteinExistence type="predicted"/>
<reference evidence="5" key="1">
    <citation type="submission" date="2021-02" db="EMBL/GenBank/DDBJ databases">
        <authorList>
            <person name="Nowell W R."/>
        </authorList>
    </citation>
    <scope>NUCLEOTIDE SEQUENCE</scope>
</reference>
<dbReference type="EMBL" id="CAJNOI010000011">
    <property type="protein sequence ID" value="CAF0788831.1"/>
    <property type="molecule type" value="Genomic_DNA"/>
</dbReference>
<sequence length="188" mass="21205">MKTTVSCCNACAKSFVPRSPIRLALRSSVAHKFLITVELLLRDIPDKAVFNIPQLKRLLDPYAQLTLAVRAGNLSRFKEVLETYADRFQQEKLGHLLFGIKVISLSYAKISFSDVAQKLQLDLSEDTEYIIAKDHHVEKMHHLKKKNTRETSSHSISSDHHSSRPSKGPMPPKLPPGPVRPNMFGPPR</sequence>
<name>A0A814JW40_9BILA</name>
<dbReference type="InterPro" id="IPR050756">
    <property type="entry name" value="CSN3"/>
</dbReference>
<dbReference type="EMBL" id="CAJNOM010000022">
    <property type="protein sequence ID" value="CAF0825992.1"/>
    <property type="molecule type" value="Genomic_DNA"/>
</dbReference>
<feature type="region of interest" description="Disordered" evidence="1">
    <location>
        <begin position="140"/>
        <end position="188"/>
    </location>
</feature>
<dbReference type="GO" id="GO:0006511">
    <property type="term" value="P:ubiquitin-dependent protein catabolic process"/>
    <property type="evidence" value="ECO:0007669"/>
    <property type="project" value="TreeGrafter"/>
</dbReference>
<accession>A0A814JW40</accession>
<evidence type="ECO:0000313" key="3">
    <source>
        <dbReference type="EMBL" id="CAF0788831.1"/>
    </source>
</evidence>
<dbReference type="EMBL" id="CAJNOM010000097">
    <property type="protein sequence ID" value="CAF1041032.1"/>
    <property type="molecule type" value="Genomic_DNA"/>
</dbReference>
<evidence type="ECO:0000259" key="2">
    <source>
        <dbReference type="Pfam" id="PF25573"/>
    </source>
</evidence>
<dbReference type="Pfam" id="PF25573">
    <property type="entry name" value="TPR_PSMD3_N"/>
    <property type="match status" value="1"/>
</dbReference>
<dbReference type="InterPro" id="IPR057985">
    <property type="entry name" value="TPR_PSMD3_N"/>
</dbReference>
<evidence type="ECO:0000256" key="1">
    <source>
        <dbReference type="SAM" id="MobiDB-lite"/>
    </source>
</evidence>
<dbReference type="AlphaFoldDB" id="A0A814JW40"/>
<evidence type="ECO:0000313" key="6">
    <source>
        <dbReference type="Proteomes" id="UP000663832"/>
    </source>
</evidence>
<keyword evidence="6" id="KW-1185">Reference proteome</keyword>
<dbReference type="Proteomes" id="UP000663877">
    <property type="component" value="Unassembled WGS sequence"/>
</dbReference>
<dbReference type="PANTHER" id="PTHR10758">
    <property type="entry name" value="26S PROTEASOME NON-ATPASE REGULATORY SUBUNIT 3/COP9 SIGNALOSOME COMPLEX SUBUNIT 3"/>
    <property type="match status" value="1"/>
</dbReference>
<protein>
    <recommendedName>
        <fullName evidence="2">26S proteasome non-ATPase regulatory subunit 3 N-terminal TPR repeats domain-containing protein</fullName>
    </recommendedName>
</protein>
<comment type="caution">
    <text evidence="5">The sequence shown here is derived from an EMBL/GenBank/DDBJ whole genome shotgun (WGS) entry which is preliminary data.</text>
</comment>
<organism evidence="5 6">
    <name type="scientific">Adineta steineri</name>
    <dbReference type="NCBI Taxonomy" id="433720"/>
    <lineage>
        <taxon>Eukaryota</taxon>
        <taxon>Metazoa</taxon>
        <taxon>Spiralia</taxon>
        <taxon>Gnathifera</taxon>
        <taxon>Rotifera</taxon>
        <taxon>Eurotatoria</taxon>
        <taxon>Bdelloidea</taxon>
        <taxon>Adinetida</taxon>
        <taxon>Adinetidae</taxon>
        <taxon>Adineta</taxon>
    </lineage>
</organism>
<feature type="compositionally biased region" description="Pro residues" evidence="1">
    <location>
        <begin position="168"/>
        <end position="188"/>
    </location>
</feature>
<dbReference type="Proteomes" id="UP000663832">
    <property type="component" value="Unassembled WGS sequence"/>
</dbReference>
<feature type="compositionally biased region" description="Basic and acidic residues" evidence="1">
    <location>
        <begin position="148"/>
        <end position="162"/>
    </location>
</feature>
<gene>
    <name evidence="3" type="ORF">BJG266_LOCUS4557</name>
    <name evidence="5" type="ORF">QVE165_LOCUS17074</name>
    <name evidence="4" type="ORF">QVE165_LOCUS5522</name>
</gene>